<feature type="compositionally biased region" description="Low complexity" evidence="1">
    <location>
        <begin position="45"/>
        <end position="62"/>
    </location>
</feature>
<dbReference type="EMBL" id="BSUK01000001">
    <property type="protein sequence ID" value="GMA26649.1"/>
    <property type="molecule type" value="Genomic_DNA"/>
</dbReference>
<organism evidence="5 6">
    <name type="scientific">Luteimicrobium album</name>
    <dbReference type="NCBI Taxonomy" id="1054550"/>
    <lineage>
        <taxon>Bacteria</taxon>
        <taxon>Bacillati</taxon>
        <taxon>Actinomycetota</taxon>
        <taxon>Actinomycetes</taxon>
        <taxon>Micrococcales</taxon>
        <taxon>Luteimicrobium</taxon>
    </lineage>
</organism>
<evidence type="ECO:0000313" key="6">
    <source>
        <dbReference type="Proteomes" id="UP001157091"/>
    </source>
</evidence>
<sequence length="216" mass="22027">MPRKYALATITVVAAGTLAACSSSGPSAPPVTVTATVTQTVQAQLKPTPTAEVTPTAAPTSARGNVEKKAGEWGWVSGSNGDNLGDAAFQIRVTKIKVDPTCDGQFATKSKAGHLVALTVEARTSKELVKALSLTGGTALGIGPATWSLIGSDGYNQSNPATAAAFACADDSEVIPTSIGPAQKAKGLVVLDSKTKHGVVVYSLNGQGDTGWEWKF</sequence>
<proteinExistence type="predicted"/>
<evidence type="ECO:0000256" key="2">
    <source>
        <dbReference type="SAM" id="SignalP"/>
    </source>
</evidence>
<evidence type="ECO:0000313" key="5">
    <source>
        <dbReference type="EMBL" id="GMA26711.1"/>
    </source>
</evidence>
<reference evidence="5" key="1">
    <citation type="journal article" date="2014" name="Int. J. Syst. Evol. Microbiol.">
        <title>Complete genome of a new Firmicutes species belonging to the dominant human colonic microbiota ('Ruminococcus bicirculans') reveals two chromosomes and a selective capacity to utilize plant glucans.</title>
        <authorList>
            <consortium name="NISC Comparative Sequencing Program"/>
            <person name="Wegmann U."/>
            <person name="Louis P."/>
            <person name="Goesmann A."/>
            <person name="Henrissat B."/>
            <person name="Duncan S.H."/>
            <person name="Flint H.J."/>
        </authorList>
    </citation>
    <scope>NUCLEOTIDE SEQUENCE</scope>
    <source>
        <strain evidence="5">NBRC 106348</strain>
    </source>
</reference>
<feature type="region of interest" description="Disordered" evidence="1">
    <location>
        <begin position="45"/>
        <end position="67"/>
    </location>
</feature>
<keyword evidence="6" id="KW-1185">Reference proteome</keyword>
<gene>
    <name evidence="3" type="ORF">GCM10025864_00030</name>
    <name evidence="4" type="ORF">GCM10025864_44080</name>
    <name evidence="5" type="ORF">GCM10025864_44700</name>
</gene>
<feature type="signal peptide" evidence="2">
    <location>
        <begin position="1"/>
        <end position="19"/>
    </location>
</feature>
<accession>A0ABQ6I7J9</accession>
<dbReference type="Proteomes" id="UP001157091">
    <property type="component" value="Unassembled WGS sequence"/>
</dbReference>
<name>A0ABQ6I7J9_9MICO</name>
<dbReference type="RefSeq" id="WP_284291126.1">
    <property type="nucleotide sequence ID" value="NZ_BSUK01000001.1"/>
</dbReference>
<evidence type="ECO:0000313" key="3">
    <source>
        <dbReference type="EMBL" id="GMA22244.1"/>
    </source>
</evidence>
<comment type="caution">
    <text evidence="5">The sequence shown here is derived from an EMBL/GenBank/DDBJ whole genome shotgun (WGS) entry which is preliminary data.</text>
</comment>
<reference evidence="5" key="3">
    <citation type="submission" date="2023-02" db="EMBL/GenBank/DDBJ databases">
        <authorList>
            <person name="Sun Q."/>
            <person name="Mori K."/>
        </authorList>
    </citation>
    <scope>NUCLEOTIDE SEQUENCE</scope>
    <source>
        <strain evidence="5">NBRC 106348</strain>
    </source>
</reference>
<dbReference type="EMBL" id="BSUK01000001">
    <property type="protein sequence ID" value="GMA22244.1"/>
    <property type="molecule type" value="Genomic_DNA"/>
</dbReference>
<reference evidence="6" key="2">
    <citation type="journal article" date="2019" name="Int. J. Syst. Evol. Microbiol.">
        <title>The Global Catalogue of Microorganisms (GCM) 10K type strain sequencing project: providing services to taxonomists for standard genome sequencing and annotation.</title>
        <authorList>
            <consortium name="The Broad Institute Genomics Platform"/>
            <consortium name="The Broad Institute Genome Sequencing Center for Infectious Disease"/>
            <person name="Wu L."/>
            <person name="Ma J."/>
        </authorList>
    </citation>
    <scope>NUCLEOTIDE SEQUENCE [LARGE SCALE GENOMIC DNA]</scope>
    <source>
        <strain evidence="6">NBRC 106348</strain>
    </source>
</reference>
<dbReference type="EMBL" id="BSUK01000001">
    <property type="protein sequence ID" value="GMA26711.1"/>
    <property type="molecule type" value="Genomic_DNA"/>
</dbReference>
<evidence type="ECO:0000313" key="4">
    <source>
        <dbReference type="EMBL" id="GMA26649.1"/>
    </source>
</evidence>
<keyword evidence="2" id="KW-0732">Signal</keyword>
<evidence type="ECO:0000256" key="1">
    <source>
        <dbReference type="SAM" id="MobiDB-lite"/>
    </source>
</evidence>
<feature type="chain" id="PRO_5045029989" evidence="2">
    <location>
        <begin position="20"/>
        <end position="216"/>
    </location>
</feature>
<dbReference type="PROSITE" id="PS51257">
    <property type="entry name" value="PROKAR_LIPOPROTEIN"/>
    <property type="match status" value="1"/>
</dbReference>
<protein>
    <submittedName>
        <fullName evidence="5">Uncharacterized protein</fullName>
    </submittedName>
</protein>